<proteinExistence type="predicted"/>
<comment type="cofactor">
    <cofactor evidence="1">
        <name>FAD</name>
        <dbReference type="ChEBI" id="CHEBI:57692"/>
    </cofactor>
</comment>
<dbReference type="Gene3D" id="3.30.390.30">
    <property type="match status" value="1"/>
</dbReference>
<keyword evidence="4" id="KW-0560">Oxidoreductase</keyword>
<evidence type="ECO:0000256" key="2">
    <source>
        <dbReference type="ARBA" id="ARBA00022630"/>
    </source>
</evidence>
<dbReference type="Gene3D" id="3.50.50.60">
    <property type="entry name" value="FAD/NAD(P)-binding domain"/>
    <property type="match status" value="2"/>
</dbReference>
<dbReference type="SUPFAM" id="SSF51905">
    <property type="entry name" value="FAD/NAD(P)-binding domain"/>
    <property type="match status" value="2"/>
</dbReference>
<evidence type="ECO:0000259" key="6">
    <source>
        <dbReference type="Pfam" id="PF14759"/>
    </source>
</evidence>
<dbReference type="EMBL" id="JBHUCO010000005">
    <property type="protein sequence ID" value="MFD1516779.1"/>
    <property type="molecule type" value="Genomic_DNA"/>
</dbReference>
<evidence type="ECO:0000259" key="5">
    <source>
        <dbReference type="Pfam" id="PF07992"/>
    </source>
</evidence>
<dbReference type="RefSeq" id="WP_344725657.1">
    <property type="nucleotide sequence ID" value="NZ_BAAAUS010000034.1"/>
</dbReference>
<evidence type="ECO:0000313" key="7">
    <source>
        <dbReference type="EMBL" id="MFD1516779.1"/>
    </source>
</evidence>
<dbReference type="InterPro" id="IPR036188">
    <property type="entry name" value="FAD/NAD-bd_sf"/>
</dbReference>
<comment type="caution">
    <text evidence="7">The sequence shown here is derived from an EMBL/GenBank/DDBJ whole genome shotgun (WGS) entry which is preliminary data.</text>
</comment>
<keyword evidence="3" id="KW-0274">FAD</keyword>
<dbReference type="Pfam" id="PF07992">
    <property type="entry name" value="Pyr_redox_2"/>
    <property type="match status" value="1"/>
</dbReference>
<organism evidence="7 8">
    <name type="scientific">Pseudonocardia yunnanensis</name>
    <dbReference type="NCBI Taxonomy" id="58107"/>
    <lineage>
        <taxon>Bacteria</taxon>
        <taxon>Bacillati</taxon>
        <taxon>Actinomycetota</taxon>
        <taxon>Actinomycetes</taxon>
        <taxon>Pseudonocardiales</taxon>
        <taxon>Pseudonocardiaceae</taxon>
        <taxon>Pseudonocardia</taxon>
    </lineage>
</organism>
<dbReference type="InterPro" id="IPR050446">
    <property type="entry name" value="FAD-oxidoreductase/Apoptosis"/>
</dbReference>
<evidence type="ECO:0000256" key="1">
    <source>
        <dbReference type="ARBA" id="ARBA00001974"/>
    </source>
</evidence>
<dbReference type="Proteomes" id="UP001597114">
    <property type="component" value="Unassembled WGS sequence"/>
</dbReference>
<dbReference type="PRINTS" id="PR00411">
    <property type="entry name" value="PNDRDTASEI"/>
</dbReference>
<keyword evidence="8" id="KW-1185">Reference proteome</keyword>
<dbReference type="Pfam" id="PF14759">
    <property type="entry name" value="Reductase_C"/>
    <property type="match status" value="1"/>
</dbReference>
<dbReference type="PANTHER" id="PTHR43557:SF2">
    <property type="entry name" value="RIESKE DOMAIN-CONTAINING PROTEIN-RELATED"/>
    <property type="match status" value="1"/>
</dbReference>
<dbReference type="InterPro" id="IPR023753">
    <property type="entry name" value="FAD/NAD-binding_dom"/>
</dbReference>
<dbReference type="PRINTS" id="PR00368">
    <property type="entry name" value="FADPNR"/>
</dbReference>
<protein>
    <submittedName>
        <fullName evidence="7">NAD(P)/FAD-dependent oxidoreductase</fullName>
    </submittedName>
</protein>
<accession>A0ABW4ES57</accession>
<dbReference type="PANTHER" id="PTHR43557">
    <property type="entry name" value="APOPTOSIS-INDUCING FACTOR 1"/>
    <property type="match status" value="1"/>
</dbReference>
<evidence type="ECO:0000256" key="4">
    <source>
        <dbReference type="ARBA" id="ARBA00023002"/>
    </source>
</evidence>
<sequence length="407" mass="41659">MTGQPEHVMIIGAGLGGLRTVEQLRSAGYQGRISLVGAEQHAPYDRPPLSKQILTGDWEPERTTLAGLDELEDLGVRVHLGMAAVALRPGGGGTGWSPGATSGHELELSDGATLHGDAVVIATGLVARTLPGQPDSVHTLRTLDDALALRATLTQIESLLVVGGGFIGAEVASAAQQIGVAVTVLEGLPVVLARALGPEVGSIAGRLLVEGGVDLRTGVKITGFTDSTGPGVGVELADGSSVSADAAVVGIGGVPRLDWLANCGLDLGNGLPCGPTGRIHGLDAGWAVGDVAAWDDPVHGERYRDEHWTSASDQAAVVARDILGAAPPPATVPYFWSDQFGLKIQLLGRPELADSVVPLHGEGFDGGPVRGTVAGYLDGDRLVAVVGFGAARIVTRYRMQVAEGATL</sequence>
<feature type="domain" description="FAD/NAD(P)-binding" evidence="5">
    <location>
        <begin position="7"/>
        <end position="315"/>
    </location>
</feature>
<evidence type="ECO:0000256" key="3">
    <source>
        <dbReference type="ARBA" id="ARBA00022827"/>
    </source>
</evidence>
<feature type="domain" description="Reductase C-terminal" evidence="6">
    <location>
        <begin position="334"/>
        <end position="406"/>
    </location>
</feature>
<keyword evidence="2" id="KW-0285">Flavoprotein</keyword>
<name>A0ABW4ES57_9PSEU</name>
<dbReference type="InterPro" id="IPR016156">
    <property type="entry name" value="FAD/NAD-linked_Rdtase_dimer_sf"/>
</dbReference>
<dbReference type="InterPro" id="IPR028202">
    <property type="entry name" value="Reductase_C"/>
</dbReference>
<dbReference type="SUPFAM" id="SSF55424">
    <property type="entry name" value="FAD/NAD-linked reductases, dimerisation (C-terminal) domain"/>
    <property type="match status" value="1"/>
</dbReference>
<reference evidence="8" key="1">
    <citation type="journal article" date="2019" name="Int. J. Syst. Evol. Microbiol.">
        <title>The Global Catalogue of Microorganisms (GCM) 10K type strain sequencing project: providing services to taxonomists for standard genome sequencing and annotation.</title>
        <authorList>
            <consortium name="The Broad Institute Genomics Platform"/>
            <consortium name="The Broad Institute Genome Sequencing Center for Infectious Disease"/>
            <person name="Wu L."/>
            <person name="Ma J."/>
        </authorList>
    </citation>
    <scope>NUCLEOTIDE SEQUENCE [LARGE SCALE GENOMIC DNA]</scope>
    <source>
        <strain evidence="8">CCM 7043</strain>
    </source>
</reference>
<evidence type="ECO:0000313" key="8">
    <source>
        <dbReference type="Proteomes" id="UP001597114"/>
    </source>
</evidence>
<gene>
    <name evidence="7" type="ORF">ACFSJD_04730</name>
</gene>